<feature type="compositionally biased region" description="Polar residues" evidence="2">
    <location>
        <begin position="193"/>
        <end position="208"/>
    </location>
</feature>
<dbReference type="Pfam" id="PF05380">
    <property type="entry name" value="Peptidase_A17"/>
    <property type="match status" value="1"/>
</dbReference>
<dbReference type="RefSeq" id="XP_042563349.1">
    <property type="nucleotide sequence ID" value="XM_042707415.1"/>
</dbReference>
<proteinExistence type="predicted"/>
<keyword evidence="1" id="KW-0175">Coiled coil</keyword>
<feature type="coiled-coil region" evidence="1">
    <location>
        <begin position="52"/>
        <end position="88"/>
    </location>
</feature>
<reference evidence="4" key="1">
    <citation type="submission" date="2025-08" db="UniProtKB">
        <authorList>
            <consortium name="RefSeq"/>
        </authorList>
    </citation>
    <scope>IDENTIFICATION</scope>
</reference>
<evidence type="ECO:0000256" key="1">
    <source>
        <dbReference type="SAM" id="Coils"/>
    </source>
</evidence>
<feature type="region of interest" description="Disordered" evidence="2">
    <location>
        <begin position="1"/>
        <end position="23"/>
    </location>
</feature>
<organism evidence="3 4">
    <name type="scientific">Clupea harengus</name>
    <name type="common">Atlantic herring</name>
    <dbReference type="NCBI Taxonomy" id="7950"/>
    <lineage>
        <taxon>Eukaryota</taxon>
        <taxon>Metazoa</taxon>
        <taxon>Chordata</taxon>
        <taxon>Craniata</taxon>
        <taxon>Vertebrata</taxon>
        <taxon>Euteleostomi</taxon>
        <taxon>Actinopterygii</taxon>
        <taxon>Neopterygii</taxon>
        <taxon>Teleostei</taxon>
        <taxon>Clupei</taxon>
        <taxon>Clupeiformes</taxon>
        <taxon>Clupeoidei</taxon>
        <taxon>Clupeidae</taxon>
        <taxon>Clupea</taxon>
    </lineage>
</organism>
<protein>
    <submittedName>
        <fullName evidence="4">Uncharacterized protein LOC122132797</fullName>
    </submittedName>
</protein>
<dbReference type="InterPro" id="IPR008042">
    <property type="entry name" value="Retrotrans_Pao"/>
</dbReference>
<dbReference type="Proteomes" id="UP000515152">
    <property type="component" value="Chromosome 3"/>
</dbReference>
<dbReference type="GeneID" id="122132797"/>
<dbReference type="KEGG" id="char:122132797"/>
<sequence>MLVMETQAAENAPSVSGSRHSSASKCSVAGAAARARGIAEAARARAAFSQQELELKMQKARLEANLQALELEKAAAAANAEAEVLEAAAQMEYDDMLSPKSAITPLEVQQRTEAYVAQHTQASPAYTGQPLNPNAPPPDISPPLSLKESPPSRHTPVLSPTSAHDARSVHSATQHSEYLPASEHQPHLPRCPTSYSYSPSRVCQQQGCSPGKHVSFQDHSSRNNIQSPPYVNQAPDMMDFAKYLARRELVTTGLNKFDDQPESFRAWQSSFFNATQGLELTASEELDLLIKWLGKESSDHVKRIRAVYVSNPQAALQLSWTRLQECYATPEVIESALFKRLDCFPRLSSRENSKLRELSDLLLELLSAQTDGYLPGLSYLDTPRGINPIVEKLPQNLQDKWLSTGSRYKEHHRVCYPPFSFFVEFVRCEAKARNDPSFILPNNSYSHHRNERAAGRQESVRTAISVHKTDVAATANAHLTYRAEREVRDPSKNCPLHDKPHPLERCRGFRMKPLTERKRLLKEYRRCFRCCSAVHMAKECPVKLKCNECESEEHCTTMHPDTTLSPAAFPVAEPHTEQQRSFPSEVTSRCTEVCGDGLPARSCAKICLVQVFPRGERERAVKMYAIIDDQSNRSLARSEFFQLFGIHGSPAPYLLRTCAGTTEMAGRKAVGFQIEAVDGPVSLDLPPLIECNEIMSNRSEIPTAEVALSHTHLRPVAPHIPELDPEAQILILLGRDLIRVHKVRQQINGPNNAPFAQRLDLGWVIVGEVCIDSARKPTVAVFKTNVLHNGRPSYLTPCQNHIHVKDKASYGGEQRHDLSSHSLVNVRPEDKLGLDVFMRTDNNLTKEVAEYRMRVHVFGNSPSPAVAIYGLRKAAQEGEQKYGSDSRHFVERHFYVDDGLVSLPSESEAIDLLRRTQASLAESNLKLHKIASNSVTVMQAFPPEDRAAGLKDLGLDDGALPMQRSLGLCWDIDSDTFTFKVAVSGKPFTRRGVLSTVNSLFDPLGFAAPVTIKGRALLRELSTEVHDWDAKLPADKLNKCFLLGHRRGGLPESHHNRWAV</sequence>
<feature type="region of interest" description="Disordered" evidence="2">
    <location>
        <begin position="124"/>
        <end position="232"/>
    </location>
</feature>
<gene>
    <name evidence="4" type="primary">LOC122132797</name>
</gene>
<dbReference type="PANTHER" id="PTHR47331:SF6">
    <property type="entry name" value="DOUBLECORTIN DOMAIN-CONTAINING PROTEIN"/>
    <property type="match status" value="1"/>
</dbReference>
<evidence type="ECO:0000256" key="2">
    <source>
        <dbReference type="SAM" id="MobiDB-lite"/>
    </source>
</evidence>
<dbReference type="AlphaFoldDB" id="A0A8M1KNR2"/>
<accession>A0A8M1KNR2</accession>
<evidence type="ECO:0000313" key="4">
    <source>
        <dbReference type="RefSeq" id="XP_042563349.1"/>
    </source>
</evidence>
<dbReference type="OrthoDB" id="10068969at2759"/>
<evidence type="ECO:0000313" key="3">
    <source>
        <dbReference type="Proteomes" id="UP000515152"/>
    </source>
</evidence>
<dbReference type="PANTHER" id="PTHR47331">
    <property type="entry name" value="PHD-TYPE DOMAIN-CONTAINING PROTEIN"/>
    <property type="match status" value="1"/>
</dbReference>
<keyword evidence="3" id="KW-1185">Reference proteome</keyword>
<feature type="compositionally biased region" description="Polar residues" evidence="2">
    <location>
        <begin position="13"/>
        <end position="23"/>
    </location>
</feature>
<name>A0A8M1KNR2_CLUHA</name>